<proteinExistence type="predicted"/>
<dbReference type="EMBL" id="BARU01016870">
    <property type="protein sequence ID" value="GAH53589.1"/>
    <property type="molecule type" value="Genomic_DNA"/>
</dbReference>
<protein>
    <submittedName>
        <fullName evidence="1">Uncharacterized protein</fullName>
    </submittedName>
</protein>
<evidence type="ECO:0000313" key="1">
    <source>
        <dbReference type="EMBL" id="GAH53589.1"/>
    </source>
</evidence>
<organism evidence="1">
    <name type="scientific">marine sediment metagenome</name>
    <dbReference type="NCBI Taxonomy" id="412755"/>
    <lineage>
        <taxon>unclassified sequences</taxon>
        <taxon>metagenomes</taxon>
        <taxon>ecological metagenomes</taxon>
    </lineage>
</organism>
<name>X1HIE4_9ZZZZ</name>
<sequence length="240" mass="27786">MELVSLAKAISAQDISGSGSTIKQIDSFSSPQYSDLPLEYKLMRYSDILHRIENLRKVDQQKLLDFARLLKNKEGQKFVFLFYQREFMPQIEPGIIDRLLTVYQNQPGISRNISGLFENFRRNTSFDVDRVKRAYADSSISIHFLFITTPIKHIPGVHFKEQSDDIYSAFKEMARATGGFFDSSANTEALFKQAVEASENYYLLYYIPLNYKGDGQFKEIKVRVKNKNYKVTHRLGYIAN</sequence>
<accession>X1HIE4</accession>
<reference evidence="1" key="1">
    <citation type="journal article" date="2014" name="Front. Microbiol.">
        <title>High frequency of phylogenetically diverse reductive dehalogenase-homologous genes in deep subseafloor sedimentary metagenomes.</title>
        <authorList>
            <person name="Kawai M."/>
            <person name="Futagami T."/>
            <person name="Toyoda A."/>
            <person name="Takaki Y."/>
            <person name="Nishi S."/>
            <person name="Hori S."/>
            <person name="Arai W."/>
            <person name="Tsubouchi T."/>
            <person name="Morono Y."/>
            <person name="Uchiyama I."/>
            <person name="Ito T."/>
            <person name="Fujiyama A."/>
            <person name="Inagaki F."/>
            <person name="Takami H."/>
        </authorList>
    </citation>
    <scope>NUCLEOTIDE SEQUENCE</scope>
    <source>
        <strain evidence="1">Expedition CK06-06</strain>
    </source>
</reference>
<dbReference type="AlphaFoldDB" id="X1HIE4"/>
<comment type="caution">
    <text evidence="1">The sequence shown here is derived from an EMBL/GenBank/DDBJ whole genome shotgun (WGS) entry which is preliminary data.</text>
</comment>
<gene>
    <name evidence="1" type="ORF">S03H2_28018</name>
</gene>